<keyword evidence="1" id="KW-0175">Coiled coil</keyword>
<dbReference type="NCBIfam" id="TIGR00741">
    <property type="entry name" value="yfiA"/>
    <property type="match status" value="1"/>
</dbReference>
<evidence type="ECO:0000256" key="1">
    <source>
        <dbReference type="SAM" id="Coils"/>
    </source>
</evidence>
<dbReference type="AlphaFoldDB" id="A0A1G2AYR3"/>
<evidence type="ECO:0000313" key="2">
    <source>
        <dbReference type="EMBL" id="OGY81855.1"/>
    </source>
</evidence>
<dbReference type="Pfam" id="PF02482">
    <property type="entry name" value="Ribosomal_S30AE"/>
    <property type="match status" value="1"/>
</dbReference>
<sequence>MNAQIHAKNCELNEVEEDYIHRKLQNLEKIHENIIAVKVDVAKDAHHKTGYVYTMKVHVSVPKQLLMAEEVGSTVQQAVDLIENELTRQLKRYKEKLISKNIKAARLRRE</sequence>
<protein>
    <submittedName>
        <fullName evidence="2">Ribosomal subunit interface protein</fullName>
    </submittedName>
</protein>
<dbReference type="SUPFAM" id="SSF69754">
    <property type="entry name" value="Ribosome binding protein Y (YfiA homologue)"/>
    <property type="match status" value="1"/>
</dbReference>
<gene>
    <name evidence="2" type="ORF">A3F54_04775</name>
</gene>
<dbReference type="InterPro" id="IPR003489">
    <property type="entry name" value="RHF/RaiA"/>
</dbReference>
<proteinExistence type="predicted"/>
<dbReference type="EMBL" id="MHKD01000041">
    <property type="protein sequence ID" value="OGY81855.1"/>
    <property type="molecule type" value="Genomic_DNA"/>
</dbReference>
<organism evidence="2 3">
    <name type="scientific">Candidatus Kerfeldbacteria bacterium RIFCSPHIGHO2_12_FULL_48_17</name>
    <dbReference type="NCBI Taxonomy" id="1798542"/>
    <lineage>
        <taxon>Bacteria</taxon>
        <taxon>Candidatus Kerfeldiibacteriota</taxon>
    </lineage>
</organism>
<comment type="caution">
    <text evidence="2">The sequence shown here is derived from an EMBL/GenBank/DDBJ whole genome shotgun (WGS) entry which is preliminary data.</text>
</comment>
<name>A0A1G2AYR3_9BACT</name>
<accession>A0A1G2AYR3</accession>
<evidence type="ECO:0000313" key="3">
    <source>
        <dbReference type="Proteomes" id="UP000176952"/>
    </source>
</evidence>
<feature type="coiled-coil region" evidence="1">
    <location>
        <begin position="83"/>
        <end position="110"/>
    </location>
</feature>
<reference evidence="2 3" key="1">
    <citation type="journal article" date="2016" name="Nat. Commun.">
        <title>Thousands of microbial genomes shed light on interconnected biogeochemical processes in an aquifer system.</title>
        <authorList>
            <person name="Anantharaman K."/>
            <person name="Brown C.T."/>
            <person name="Hug L.A."/>
            <person name="Sharon I."/>
            <person name="Castelle C.J."/>
            <person name="Probst A.J."/>
            <person name="Thomas B.C."/>
            <person name="Singh A."/>
            <person name="Wilkins M.J."/>
            <person name="Karaoz U."/>
            <person name="Brodie E.L."/>
            <person name="Williams K.H."/>
            <person name="Hubbard S.S."/>
            <person name="Banfield J.F."/>
        </authorList>
    </citation>
    <scope>NUCLEOTIDE SEQUENCE [LARGE SCALE GENOMIC DNA]</scope>
</reference>
<dbReference type="InterPro" id="IPR036567">
    <property type="entry name" value="RHF-like"/>
</dbReference>
<dbReference type="STRING" id="1798542.A3F54_04775"/>
<dbReference type="Gene3D" id="3.30.160.100">
    <property type="entry name" value="Ribosome hibernation promotion factor-like"/>
    <property type="match status" value="1"/>
</dbReference>
<dbReference type="Proteomes" id="UP000176952">
    <property type="component" value="Unassembled WGS sequence"/>
</dbReference>